<evidence type="ECO:0000313" key="4">
    <source>
        <dbReference type="WBParaSite" id="PEQ_0000942701-mRNA-1"/>
    </source>
</evidence>
<protein>
    <submittedName>
        <fullName evidence="4">Uncharacterized protein</fullName>
    </submittedName>
</protein>
<evidence type="ECO:0000313" key="3">
    <source>
        <dbReference type="Proteomes" id="UP000887564"/>
    </source>
</evidence>
<keyword evidence="2" id="KW-0472">Membrane</keyword>
<feature type="region of interest" description="Disordered" evidence="1">
    <location>
        <begin position="1"/>
        <end position="38"/>
    </location>
</feature>
<accession>A0A914RT08</accession>
<keyword evidence="2" id="KW-1133">Transmembrane helix</keyword>
<dbReference type="WBParaSite" id="PEQ_0000942701-mRNA-1">
    <property type="protein sequence ID" value="PEQ_0000942701-mRNA-1"/>
    <property type="gene ID" value="PEQ_0000942701"/>
</dbReference>
<feature type="compositionally biased region" description="Polar residues" evidence="1">
    <location>
        <begin position="29"/>
        <end position="38"/>
    </location>
</feature>
<organism evidence="3 4">
    <name type="scientific">Parascaris equorum</name>
    <name type="common">Equine roundworm</name>
    <dbReference type="NCBI Taxonomy" id="6256"/>
    <lineage>
        <taxon>Eukaryota</taxon>
        <taxon>Metazoa</taxon>
        <taxon>Ecdysozoa</taxon>
        <taxon>Nematoda</taxon>
        <taxon>Chromadorea</taxon>
        <taxon>Rhabditida</taxon>
        <taxon>Spirurina</taxon>
        <taxon>Ascaridomorpha</taxon>
        <taxon>Ascaridoidea</taxon>
        <taxon>Ascarididae</taxon>
        <taxon>Parascaris</taxon>
    </lineage>
</organism>
<proteinExistence type="predicted"/>
<keyword evidence="3" id="KW-1185">Reference proteome</keyword>
<sequence length="98" mass="11242">MRRVCHDFHSTDRRTGKRMKRRTAEGLSQMEQPNGTTSSELCNTHSAYVQALTYRKATSLICVKFLTNISAFILAFHQILGYQNLLSFDMALTSFTYL</sequence>
<dbReference type="Proteomes" id="UP000887564">
    <property type="component" value="Unplaced"/>
</dbReference>
<name>A0A914RT08_PAREQ</name>
<keyword evidence="2" id="KW-0812">Transmembrane</keyword>
<dbReference type="AlphaFoldDB" id="A0A914RT08"/>
<reference evidence="4" key="1">
    <citation type="submission" date="2022-11" db="UniProtKB">
        <authorList>
            <consortium name="WormBaseParasite"/>
        </authorList>
    </citation>
    <scope>IDENTIFICATION</scope>
</reference>
<evidence type="ECO:0000256" key="1">
    <source>
        <dbReference type="SAM" id="MobiDB-lite"/>
    </source>
</evidence>
<feature type="compositionally biased region" description="Basic and acidic residues" evidence="1">
    <location>
        <begin position="1"/>
        <end position="14"/>
    </location>
</feature>
<evidence type="ECO:0000256" key="2">
    <source>
        <dbReference type="SAM" id="Phobius"/>
    </source>
</evidence>
<feature type="transmembrane region" description="Helical" evidence="2">
    <location>
        <begin position="61"/>
        <end position="80"/>
    </location>
</feature>